<reference evidence="1 2" key="1">
    <citation type="submission" date="2024-03" db="EMBL/GenBank/DDBJ databases">
        <authorList>
            <person name="Gkanogiannis A."/>
            <person name="Becerra Lopez-Lavalle L."/>
        </authorList>
    </citation>
    <scope>NUCLEOTIDE SEQUENCE [LARGE SCALE GENOMIC DNA]</scope>
</reference>
<evidence type="ECO:0000313" key="2">
    <source>
        <dbReference type="Proteomes" id="UP001642487"/>
    </source>
</evidence>
<dbReference type="EMBL" id="OZ021737">
    <property type="protein sequence ID" value="CAK9316799.1"/>
    <property type="molecule type" value="Genomic_DNA"/>
</dbReference>
<accession>A0ABP0Y8S9</accession>
<evidence type="ECO:0000313" key="1">
    <source>
        <dbReference type="EMBL" id="CAK9316799.1"/>
    </source>
</evidence>
<protein>
    <submittedName>
        <fullName evidence="1">Uncharacterized protein</fullName>
    </submittedName>
</protein>
<dbReference type="Proteomes" id="UP001642487">
    <property type="component" value="Chromosome 3"/>
</dbReference>
<organism evidence="1 2">
    <name type="scientific">Citrullus colocynthis</name>
    <name type="common">colocynth</name>
    <dbReference type="NCBI Taxonomy" id="252529"/>
    <lineage>
        <taxon>Eukaryota</taxon>
        <taxon>Viridiplantae</taxon>
        <taxon>Streptophyta</taxon>
        <taxon>Embryophyta</taxon>
        <taxon>Tracheophyta</taxon>
        <taxon>Spermatophyta</taxon>
        <taxon>Magnoliopsida</taxon>
        <taxon>eudicotyledons</taxon>
        <taxon>Gunneridae</taxon>
        <taxon>Pentapetalae</taxon>
        <taxon>rosids</taxon>
        <taxon>fabids</taxon>
        <taxon>Cucurbitales</taxon>
        <taxon>Cucurbitaceae</taxon>
        <taxon>Benincaseae</taxon>
        <taxon>Citrullus</taxon>
    </lineage>
</organism>
<gene>
    <name evidence="1" type="ORF">CITCOLO1_LOCUS8677</name>
</gene>
<keyword evidence="2" id="KW-1185">Reference proteome</keyword>
<sequence>MDWFSDHLKSESKKAAVDRANTGQIIQQKRAGRKAAAIRKKMNEVNTKPNFSRMFANLGKEFRRETPENETPKFITNITSAICRNREGEICGETINPMAA</sequence>
<name>A0ABP0Y8S9_9ROSI</name>
<proteinExistence type="predicted"/>